<comment type="caution">
    <text evidence="2">The sequence shown here is derived from an EMBL/GenBank/DDBJ whole genome shotgun (WGS) entry which is preliminary data.</text>
</comment>
<evidence type="ECO:0000313" key="3">
    <source>
        <dbReference type="Proteomes" id="UP001189429"/>
    </source>
</evidence>
<feature type="transmembrane region" description="Helical" evidence="1">
    <location>
        <begin position="12"/>
        <end position="37"/>
    </location>
</feature>
<protein>
    <submittedName>
        <fullName evidence="2">Uncharacterized protein</fullName>
    </submittedName>
</protein>
<name>A0ABN9URP1_9DINO</name>
<reference evidence="2" key="1">
    <citation type="submission" date="2023-10" db="EMBL/GenBank/DDBJ databases">
        <authorList>
            <person name="Chen Y."/>
            <person name="Shah S."/>
            <person name="Dougan E. K."/>
            <person name="Thang M."/>
            <person name="Chan C."/>
        </authorList>
    </citation>
    <scope>NUCLEOTIDE SEQUENCE [LARGE SCALE GENOMIC DNA]</scope>
</reference>
<dbReference type="Proteomes" id="UP001189429">
    <property type="component" value="Unassembled WGS sequence"/>
</dbReference>
<keyword evidence="1" id="KW-0472">Membrane</keyword>
<dbReference type="EMBL" id="CAUYUJ010016042">
    <property type="protein sequence ID" value="CAK0861112.1"/>
    <property type="molecule type" value="Genomic_DNA"/>
</dbReference>
<evidence type="ECO:0000256" key="1">
    <source>
        <dbReference type="SAM" id="Phobius"/>
    </source>
</evidence>
<gene>
    <name evidence="2" type="ORF">PCOR1329_LOCUS49878</name>
</gene>
<accession>A0ABN9URP1</accession>
<keyword evidence="3" id="KW-1185">Reference proteome</keyword>
<sequence length="118" mass="13275">MLWALLTSTSTWATLPWGWCVVAPYGFVLLGMFFAVVFYSGKAFIIILDGAAVAILWLDSSWLKEAWRSPWCRGRLQRGFSSSSWLFVVSFGVVVLSFSGLHGIVFILGCRHLVLYVY</sequence>
<feature type="transmembrane region" description="Helical" evidence="1">
    <location>
        <begin position="84"/>
        <end position="108"/>
    </location>
</feature>
<keyword evidence="1" id="KW-0812">Transmembrane</keyword>
<proteinExistence type="predicted"/>
<keyword evidence="1" id="KW-1133">Transmembrane helix</keyword>
<evidence type="ECO:0000313" key="2">
    <source>
        <dbReference type="EMBL" id="CAK0861112.1"/>
    </source>
</evidence>
<organism evidence="2 3">
    <name type="scientific">Prorocentrum cordatum</name>
    <dbReference type="NCBI Taxonomy" id="2364126"/>
    <lineage>
        <taxon>Eukaryota</taxon>
        <taxon>Sar</taxon>
        <taxon>Alveolata</taxon>
        <taxon>Dinophyceae</taxon>
        <taxon>Prorocentrales</taxon>
        <taxon>Prorocentraceae</taxon>
        <taxon>Prorocentrum</taxon>
    </lineage>
</organism>
<feature type="transmembrane region" description="Helical" evidence="1">
    <location>
        <begin position="43"/>
        <end position="63"/>
    </location>
</feature>